<accession>D3BCW9</accession>
<feature type="compositionally biased region" description="Low complexity" evidence="1">
    <location>
        <begin position="133"/>
        <end position="172"/>
    </location>
</feature>
<evidence type="ECO:0000313" key="3">
    <source>
        <dbReference type="EMBL" id="EFA80761.1"/>
    </source>
</evidence>
<feature type="compositionally biased region" description="Polar residues" evidence="1">
    <location>
        <begin position="115"/>
        <end position="124"/>
    </location>
</feature>
<organism evidence="3 4">
    <name type="scientific">Heterostelium pallidum (strain ATCC 26659 / Pp 5 / PN500)</name>
    <name type="common">Cellular slime mold</name>
    <name type="synonym">Polysphondylium pallidum</name>
    <dbReference type="NCBI Taxonomy" id="670386"/>
    <lineage>
        <taxon>Eukaryota</taxon>
        <taxon>Amoebozoa</taxon>
        <taxon>Evosea</taxon>
        <taxon>Eumycetozoa</taxon>
        <taxon>Dictyostelia</taxon>
        <taxon>Acytosteliales</taxon>
        <taxon>Acytosteliaceae</taxon>
        <taxon>Heterostelium</taxon>
    </lineage>
</organism>
<dbReference type="AlphaFoldDB" id="D3BCW9"/>
<feature type="region of interest" description="Disordered" evidence="1">
    <location>
        <begin position="110"/>
        <end position="185"/>
    </location>
</feature>
<dbReference type="Proteomes" id="UP000001396">
    <property type="component" value="Unassembled WGS sequence"/>
</dbReference>
<dbReference type="EMBL" id="ADBJ01000028">
    <property type="protein sequence ID" value="EFA80761.1"/>
    <property type="molecule type" value="Genomic_DNA"/>
</dbReference>
<dbReference type="Pfam" id="PF04280">
    <property type="entry name" value="Tim44"/>
    <property type="match status" value="1"/>
</dbReference>
<evidence type="ECO:0000256" key="1">
    <source>
        <dbReference type="SAM" id="MobiDB-lite"/>
    </source>
</evidence>
<dbReference type="GeneID" id="31361829"/>
<protein>
    <recommendedName>
        <fullName evidence="2">Tim44-like domain-containing protein</fullName>
    </recommendedName>
</protein>
<feature type="compositionally biased region" description="Basic and acidic residues" evidence="1">
    <location>
        <begin position="173"/>
        <end position="185"/>
    </location>
</feature>
<dbReference type="Gene3D" id="3.10.450.240">
    <property type="match status" value="1"/>
</dbReference>
<name>D3BCW9_HETP5</name>
<dbReference type="STRING" id="670386.D3BCW9"/>
<reference evidence="3 4" key="1">
    <citation type="journal article" date="2011" name="Genome Res.">
        <title>Phylogeny-wide analysis of social amoeba genomes highlights ancient origins for complex intercellular communication.</title>
        <authorList>
            <person name="Heidel A.J."/>
            <person name="Lawal H.M."/>
            <person name="Felder M."/>
            <person name="Schilde C."/>
            <person name="Helps N.R."/>
            <person name="Tunggal B."/>
            <person name="Rivero F."/>
            <person name="John U."/>
            <person name="Schleicher M."/>
            <person name="Eichinger L."/>
            <person name="Platzer M."/>
            <person name="Noegel A.A."/>
            <person name="Schaap P."/>
            <person name="Gloeckner G."/>
        </authorList>
    </citation>
    <scope>NUCLEOTIDE SEQUENCE [LARGE SCALE GENOMIC DNA]</scope>
    <source>
        <strain evidence="4">ATCC 26659 / Pp 5 / PN500</strain>
    </source>
</reference>
<evidence type="ECO:0000313" key="4">
    <source>
        <dbReference type="Proteomes" id="UP000001396"/>
    </source>
</evidence>
<dbReference type="SUPFAM" id="SSF54427">
    <property type="entry name" value="NTF2-like"/>
    <property type="match status" value="1"/>
</dbReference>
<comment type="caution">
    <text evidence="3">The sequence shown here is derived from an EMBL/GenBank/DDBJ whole genome shotgun (WGS) entry which is preliminary data.</text>
</comment>
<dbReference type="OMA" id="ISTHCIR"/>
<proteinExistence type="predicted"/>
<keyword evidence="4" id="KW-1185">Reference proteome</keyword>
<dbReference type="RefSeq" id="XP_020432880.1">
    <property type="nucleotide sequence ID" value="XM_020577206.1"/>
</dbReference>
<dbReference type="InParanoid" id="D3BCW9"/>
<gene>
    <name evidence="3" type="ORF">PPL_06347</name>
</gene>
<feature type="domain" description="Tim44-like" evidence="2">
    <location>
        <begin position="414"/>
        <end position="511"/>
    </location>
</feature>
<sequence>MNRYLISSISSGVSKVQRQQQRTQKLYCSVVNGCGGGVNTRFGYGNGGTNSMMVTSYQERSALMNGSSVQLRYNFITDFFQNYKSLINETPEYRKNIDDFKLLFGIKPKPPVTDADQQQKNNEGYTGPKMDFGTGQQQQQTTTDGQQQQQQQGQEGAAADGQQQQQQQGQQQEQKKYSSKEEELRDKYKEYYKDYEKRQKEADVMSKIKGEITPDQKLQLENAYKETLGVRPPYPPFQPTNYELISTDLRSQAFVDRLKLPLYYDTRMNLADMTEEAIDAADDDHLPDLIIMLKQREQEFREKGMDPPEVDWDSMTSVEQFDELPDMYKDSFAPTEEELAKLEELKLPIPVEKDAMYWKIQNHQKWLDRLVKVTEYLPTLGGNYFYFYLNKFSQMITSDPTTKFYMDYKDILLPGFELTKFLEISKQIFIPEFLKLFLVGNVEEMDTYCSETGLKIVSGFIKAREEGHKVLDGQLLSLENFEFQGIRQTEDDELLFVFRMHVISTHCIRDYLYNIVQGGGPHSESIYL</sequence>
<dbReference type="InterPro" id="IPR032710">
    <property type="entry name" value="NTF2-like_dom_sf"/>
</dbReference>
<evidence type="ECO:0000259" key="2">
    <source>
        <dbReference type="Pfam" id="PF04280"/>
    </source>
</evidence>
<dbReference type="InterPro" id="IPR007379">
    <property type="entry name" value="Tim44-like_dom"/>
</dbReference>